<organism evidence="1 2">
    <name type="scientific">Entamoeba invadens IP1</name>
    <dbReference type="NCBI Taxonomy" id="370355"/>
    <lineage>
        <taxon>Eukaryota</taxon>
        <taxon>Amoebozoa</taxon>
        <taxon>Evosea</taxon>
        <taxon>Archamoebae</taxon>
        <taxon>Mastigamoebida</taxon>
        <taxon>Entamoebidae</taxon>
        <taxon>Entamoeba</taxon>
    </lineage>
</organism>
<dbReference type="AlphaFoldDB" id="A0A0A1TW95"/>
<proteinExistence type="predicted"/>
<dbReference type="RefSeq" id="XP_004184267.1">
    <property type="nucleotide sequence ID" value="XM_004184219.1"/>
</dbReference>
<accession>A0A0A1TW95</accession>
<evidence type="ECO:0000313" key="2">
    <source>
        <dbReference type="Proteomes" id="UP000014680"/>
    </source>
</evidence>
<sequence length="423" mass="48130">MKTNSKEFTRNYFHSSVMSLLDTPSAHNFLRHRVVLYECLFSGNDIRAVSFLPINITEKATRKFFAFSNPQSQPKTSPKIFQKFSTTQQTITFVDFSSETLLQRSAAFLLDVLGRLKTSFFVVPVTHFSSRFNITPPKRTPSITKDFNEYAAHFLNSINKVKEDTSLCFIEKCDEVFKVMHLAHFPVMSDALLTGNGVTVLSQNAEMIANEADYTYDVACADIAEYVARQNIIIVSNNSQKKMLSECSDCEQIYSLTDFIRKYVEMKTTRRYVNVALAESAVRQNVETVEAVASKTFCGVQRLFLCVLCVVEEWSCVARILEKNTFEYVEVTDTQHTIASLLSCTNTTQQQEEEDKNCASDRTANKINEIAKRVEGRKCSVCCGDGREGQYVCTIHFMCNECIKQWKYTTFCACPICALYFVD</sequence>
<evidence type="ECO:0000313" key="1">
    <source>
        <dbReference type="EMBL" id="ELP84921.1"/>
    </source>
</evidence>
<dbReference type="GeneID" id="14883895"/>
<dbReference type="VEuPathDB" id="AmoebaDB:EIN_002760"/>
<gene>
    <name evidence="1" type="ORF">EIN_002760</name>
</gene>
<dbReference type="Proteomes" id="UP000014680">
    <property type="component" value="Unassembled WGS sequence"/>
</dbReference>
<dbReference type="EMBL" id="KB207104">
    <property type="protein sequence ID" value="ELP84921.1"/>
    <property type="molecule type" value="Genomic_DNA"/>
</dbReference>
<keyword evidence="2" id="KW-1185">Reference proteome</keyword>
<protein>
    <submittedName>
        <fullName evidence="1">Uncharacterized protein</fullName>
    </submittedName>
</protein>
<name>A0A0A1TW95_ENTIV</name>
<reference evidence="1 2" key="1">
    <citation type="submission" date="2012-10" db="EMBL/GenBank/DDBJ databases">
        <authorList>
            <person name="Zafar N."/>
            <person name="Inman J."/>
            <person name="Hall N."/>
            <person name="Lorenzi H."/>
            <person name="Caler E."/>
        </authorList>
    </citation>
    <scope>NUCLEOTIDE SEQUENCE [LARGE SCALE GENOMIC DNA]</scope>
    <source>
        <strain evidence="1 2">IP1</strain>
    </source>
</reference>
<dbReference type="KEGG" id="eiv:EIN_002760"/>